<accession>A8LJ86</accession>
<dbReference type="eggNOG" id="ENOG50315WQ">
    <property type="taxonomic scope" value="Bacteria"/>
</dbReference>
<evidence type="ECO:0000313" key="3">
    <source>
        <dbReference type="EMBL" id="ABV94581.1"/>
    </source>
</evidence>
<sequence length="252" mass="27673">MIRLAAALLLLLVALPLRAEEVVADLSQTRVAITANFDGSEILIFGAVKRESPIPPANDLGVIIAVEGPPEPVTIRRKSRVAGIWVNTAAAEIDAAPTFYAVATSAPLRSILSETEDLRHRITTRNAIRAIDSGAAEELDLFTDALVRIRASEDLYQTRESAVVLRAQTLFSTEFTLPANLTEGSYRTRIFLTRDRQVIDAFETAIDVRKVGLERWIYNLAHDRPLIYGMLSIAIAIAAGWSASAVFRYIRG</sequence>
<keyword evidence="1" id="KW-0812">Transmembrane</keyword>
<evidence type="ECO:0000256" key="2">
    <source>
        <dbReference type="SAM" id="SignalP"/>
    </source>
</evidence>
<dbReference type="AlphaFoldDB" id="A8LJ86"/>
<evidence type="ECO:0000313" key="4">
    <source>
        <dbReference type="Proteomes" id="UP000006833"/>
    </source>
</evidence>
<organism evidence="3 4">
    <name type="scientific">Dinoroseobacter shibae (strain DSM 16493 / NCIMB 14021 / DFL 12)</name>
    <dbReference type="NCBI Taxonomy" id="398580"/>
    <lineage>
        <taxon>Bacteria</taxon>
        <taxon>Pseudomonadati</taxon>
        <taxon>Pseudomonadota</taxon>
        <taxon>Alphaproteobacteria</taxon>
        <taxon>Rhodobacterales</taxon>
        <taxon>Roseobacteraceae</taxon>
        <taxon>Dinoroseobacter</taxon>
    </lineage>
</organism>
<feature type="transmembrane region" description="Helical" evidence="1">
    <location>
        <begin position="226"/>
        <end position="250"/>
    </location>
</feature>
<keyword evidence="1" id="KW-1133">Transmembrane helix</keyword>
<keyword evidence="1" id="KW-0472">Membrane</keyword>
<dbReference type="STRING" id="398580.Dshi_2848"/>
<dbReference type="HOGENOM" id="CLU_068410_0_0_5"/>
<keyword evidence="4" id="KW-1185">Reference proteome</keyword>
<evidence type="ECO:0008006" key="5">
    <source>
        <dbReference type="Google" id="ProtNLM"/>
    </source>
</evidence>
<keyword evidence="2" id="KW-0732">Signal</keyword>
<reference evidence="4" key="1">
    <citation type="journal article" date="2010" name="ISME J.">
        <title>The complete genome sequence of the algal symbiont Dinoroseobacter shibae: a hitchhiker's guide to life in the sea.</title>
        <authorList>
            <person name="Wagner-Dobler I."/>
            <person name="Ballhausen B."/>
            <person name="Berger M."/>
            <person name="Brinkhoff T."/>
            <person name="Buchholz I."/>
            <person name="Bunk B."/>
            <person name="Cypionka H."/>
            <person name="Daniel R."/>
            <person name="Drepper T."/>
            <person name="Gerdts G."/>
            <person name="Hahnke S."/>
            <person name="Han C."/>
            <person name="Jahn D."/>
            <person name="Kalhoefer D."/>
            <person name="Kiss H."/>
            <person name="Klenk H.P."/>
            <person name="Kyrpides N."/>
            <person name="Liebl W."/>
            <person name="Liesegang H."/>
            <person name="Meincke L."/>
            <person name="Pati A."/>
            <person name="Petersen J."/>
            <person name="Piekarski T."/>
            <person name="Pommerenke C."/>
            <person name="Pradella S."/>
            <person name="Pukall R."/>
            <person name="Rabus R."/>
            <person name="Stackebrandt E."/>
            <person name="Thole S."/>
            <person name="Thompson L."/>
            <person name="Tielen P."/>
            <person name="Tomasch J."/>
            <person name="von Jan M."/>
            <person name="Wanphrut N."/>
            <person name="Wichels A."/>
            <person name="Zech H."/>
            <person name="Simon M."/>
        </authorList>
    </citation>
    <scope>NUCLEOTIDE SEQUENCE [LARGE SCALE GENOMIC DNA]</scope>
    <source>
        <strain evidence="4">DSM 16493 / NCIMB 14021 / DFL 12</strain>
    </source>
</reference>
<feature type="signal peptide" evidence="2">
    <location>
        <begin position="1"/>
        <end position="19"/>
    </location>
</feature>
<dbReference type="OrthoDB" id="9815212at2"/>
<evidence type="ECO:0000256" key="1">
    <source>
        <dbReference type="SAM" id="Phobius"/>
    </source>
</evidence>
<protein>
    <recommendedName>
        <fullName evidence="5">Transmembrane protein</fullName>
    </recommendedName>
</protein>
<dbReference type="KEGG" id="dsh:Dshi_2848"/>
<proteinExistence type="predicted"/>
<dbReference type="Pfam" id="PF09608">
    <property type="entry name" value="Alph_Pro_TM"/>
    <property type="match status" value="1"/>
</dbReference>
<dbReference type="InterPro" id="IPR019088">
    <property type="entry name" value="CHP02186-rel_TM"/>
</dbReference>
<dbReference type="Proteomes" id="UP000006833">
    <property type="component" value="Chromosome"/>
</dbReference>
<dbReference type="RefSeq" id="WP_012179509.1">
    <property type="nucleotide sequence ID" value="NC_009952.1"/>
</dbReference>
<feature type="chain" id="PRO_5002725949" description="Transmembrane protein" evidence="2">
    <location>
        <begin position="20"/>
        <end position="252"/>
    </location>
</feature>
<name>A8LJ86_DINSH</name>
<dbReference type="EMBL" id="CP000830">
    <property type="protein sequence ID" value="ABV94581.1"/>
    <property type="molecule type" value="Genomic_DNA"/>
</dbReference>
<gene>
    <name evidence="3" type="ordered locus">Dshi_2848</name>
</gene>